<dbReference type="InterPro" id="IPR036434">
    <property type="entry name" value="Beta_cellobiohydrolase_sf"/>
</dbReference>
<keyword evidence="2" id="KW-0812">Transmembrane</keyword>
<evidence type="ECO:0000256" key="1">
    <source>
        <dbReference type="RuleBase" id="RU361186"/>
    </source>
</evidence>
<keyword evidence="1" id="KW-0326">Glycosidase</keyword>
<dbReference type="Gene3D" id="3.20.20.40">
    <property type="entry name" value="1, 4-beta cellobiohydrolase"/>
    <property type="match status" value="1"/>
</dbReference>
<reference evidence="4" key="1">
    <citation type="journal article" date="2019" name="Int. J. Syst. Evol. Microbiol.">
        <title>The Global Catalogue of Microorganisms (GCM) 10K type strain sequencing project: providing services to taxonomists for standard genome sequencing and annotation.</title>
        <authorList>
            <consortium name="The Broad Institute Genomics Platform"/>
            <consortium name="The Broad Institute Genome Sequencing Center for Infectious Disease"/>
            <person name="Wu L."/>
            <person name="Ma J."/>
        </authorList>
    </citation>
    <scope>NUCLEOTIDE SEQUENCE [LARGE SCALE GENOMIC DNA]</scope>
    <source>
        <strain evidence="4">JCM 18537</strain>
    </source>
</reference>
<keyword evidence="1" id="KW-0624">Polysaccharide degradation</keyword>
<proteinExistence type="inferred from homology"/>
<dbReference type="PANTHER" id="PTHR34876">
    <property type="match status" value="1"/>
</dbReference>
<evidence type="ECO:0000313" key="3">
    <source>
        <dbReference type="EMBL" id="GAA4777641.1"/>
    </source>
</evidence>
<dbReference type="EMBL" id="BAABKO010000004">
    <property type="protein sequence ID" value="GAA4777641.1"/>
    <property type="molecule type" value="Genomic_DNA"/>
</dbReference>
<gene>
    <name evidence="3" type="ORF">GCM10023351_23080</name>
</gene>
<protein>
    <recommendedName>
        <fullName evidence="1">Glucanase</fullName>
        <ecNumber evidence="1">3.2.1.-</ecNumber>
    </recommendedName>
</protein>
<accession>A0ABP9AAC0</accession>
<dbReference type="Pfam" id="PF01341">
    <property type="entry name" value="Glyco_hydro_6"/>
    <property type="match status" value="1"/>
</dbReference>
<dbReference type="SUPFAM" id="SSF51989">
    <property type="entry name" value="Glycosyl hydrolases family 6, cellulases"/>
    <property type="match status" value="1"/>
</dbReference>
<evidence type="ECO:0000256" key="2">
    <source>
        <dbReference type="SAM" id="Phobius"/>
    </source>
</evidence>
<dbReference type="PIRSF" id="PIRSF001100">
    <property type="entry name" value="Beta_cellobiohydrolase"/>
    <property type="match status" value="1"/>
</dbReference>
<dbReference type="GO" id="GO:0016787">
    <property type="term" value="F:hydrolase activity"/>
    <property type="evidence" value="ECO:0007669"/>
    <property type="project" value="UniProtKB-KW"/>
</dbReference>
<keyword evidence="2" id="KW-0472">Membrane</keyword>
<keyword evidence="2" id="KW-1133">Transmembrane helix</keyword>
<dbReference type="PANTHER" id="PTHR34876:SF4">
    <property type="entry name" value="1,4-BETA-D-GLUCAN CELLOBIOHYDROLASE C-RELATED"/>
    <property type="match status" value="1"/>
</dbReference>
<keyword evidence="1" id="KW-0136">Cellulose degradation</keyword>
<dbReference type="RefSeq" id="WP_345439307.1">
    <property type="nucleotide sequence ID" value="NZ_BAABKO010000004.1"/>
</dbReference>
<dbReference type="InterPro" id="IPR016288">
    <property type="entry name" value="Beta_cellobiohydrolase"/>
</dbReference>
<feature type="transmembrane region" description="Helical" evidence="2">
    <location>
        <begin position="12"/>
        <end position="37"/>
    </location>
</feature>
<evidence type="ECO:0000313" key="4">
    <source>
        <dbReference type="Proteomes" id="UP001501645"/>
    </source>
</evidence>
<organism evidence="3 4">
    <name type="scientific">Microbacterium gilvum</name>
    <dbReference type="NCBI Taxonomy" id="1336204"/>
    <lineage>
        <taxon>Bacteria</taxon>
        <taxon>Bacillati</taxon>
        <taxon>Actinomycetota</taxon>
        <taxon>Actinomycetes</taxon>
        <taxon>Micrococcales</taxon>
        <taxon>Microbacteriaceae</taxon>
        <taxon>Microbacterium</taxon>
    </lineage>
</organism>
<dbReference type="EC" id="3.2.1.-" evidence="1"/>
<keyword evidence="4" id="KW-1185">Reference proteome</keyword>
<dbReference type="PRINTS" id="PR00733">
    <property type="entry name" value="GLHYDRLASE6"/>
</dbReference>
<comment type="similarity">
    <text evidence="1">Belongs to the glycosyl hydrolase family 6.</text>
</comment>
<dbReference type="Proteomes" id="UP001501645">
    <property type="component" value="Unassembled WGS sequence"/>
</dbReference>
<keyword evidence="1 3" id="KW-0378">Hydrolase</keyword>
<name>A0ABP9AAC0_9MICO</name>
<keyword evidence="1" id="KW-0119">Carbohydrate metabolism</keyword>
<sequence length="333" mass="34463">MSPSFRSPRVLVPLALAALVAVVAVIVVVGVVVGRWVHEITARPPAVGTTFIAPDISEAARAASDDDATDAERAAAAFLASQPTAYWLTPERHPAGEVGETVGALAAQARDERAAFAVVVYGLPGRDCGGHSTGGLDPDAYADWVGEIGAALDTARDVQKVVVLEPDGLALAPECGLVEERTALLRDAVGALQSPGTWIYLDGGHSDWLGPERMAELISAVDVAGQVRGFATNVSNYQAIADEFAYAHELSDLLDGMHAVVDTSRSGAGTAPADWCNPPGQRVGEVSGEYGDDVVDANLWLKPPGESDGPCHGGPEAGAWWADAAVALTEGAR</sequence>
<comment type="caution">
    <text evidence="3">The sequence shown here is derived from an EMBL/GenBank/DDBJ whole genome shotgun (WGS) entry which is preliminary data.</text>
</comment>